<gene>
    <name evidence="2" type="ORF">C7M84_005402</name>
</gene>
<reference evidence="2 3" key="1">
    <citation type="submission" date="2018-04" db="EMBL/GenBank/DDBJ databases">
        <authorList>
            <person name="Zhang X."/>
            <person name="Yuan J."/>
            <person name="Li F."/>
            <person name="Xiang J."/>
        </authorList>
    </citation>
    <scope>NUCLEOTIDE SEQUENCE [LARGE SCALE GENOMIC DNA]</scope>
    <source>
        <tissue evidence="2">Muscle</tissue>
    </source>
</reference>
<sequence length="154" mass="16828">MAEKPEKDTVIRTLLASAPQNSSLSQPSTPTQSPHKAGNSGVIHPSFRRPSSASRPTSPRALGSSHSESDARMKNSGDPHARFTSMLRLASGQESEPDVVLMDHAYARPWNWRPEASHARPRKMLFMTKSSRQNRSTHSVPPLSSAQDHVVALA</sequence>
<feature type="compositionally biased region" description="Low complexity" evidence="1">
    <location>
        <begin position="48"/>
        <end position="60"/>
    </location>
</feature>
<feature type="compositionally biased region" description="Polar residues" evidence="1">
    <location>
        <begin position="128"/>
        <end position="147"/>
    </location>
</feature>
<dbReference type="AlphaFoldDB" id="A0A3R7N357"/>
<organism evidence="2 3">
    <name type="scientific">Penaeus vannamei</name>
    <name type="common">Whiteleg shrimp</name>
    <name type="synonym">Litopenaeus vannamei</name>
    <dbReference type="NCBI Taxonomy" id="6689"/>
    <lineage>
        <taxon>Eukaryota</taxon>
        <taxon>Metazoa</taxon>
        <taxon>Ecdysozoa</taxon>
        <taxon>Arthropoda</taxon>
        <taxon>Crustacea</taxon>
        <taxon>Multicrustacea</taxon>
        <taxon>Malacostraca</taxon>
        <taxon>Eumalacostraca</taxon>
        <taxon>Eucarida</taxon>
        <taxon>Decapoda</taxon>
        <taxon>Dendrobranchiata</taxon>
        <taxon>Penaeoidea</taxon>
        <taxon>Penaeidae</taxon>
        <taxon>Penaeus</taxon>
    </lineage>
</organism>
<reference evidence="2 3" key="2">
    <citation type="submission" date="2019-01" db="EMBL/GenBank/DDBJ databases">
        <title>The decoding of complex shrimp genome reveals the adaptation for benthos swimmer, frequently molting mechanism and breeding impact on genome.</title>
        <authorList>
            <person name="Sun Y."/>
            <person name="Gao Y."/>
            <person name="Yu Y."/>
        </authorList>
    </citation>
    <scope>NUCLEOTIDE SEQUENCE [LARGE SCALE GENOMIC DNA]</scope>
    <source>
        <tissue evidence="2">Muscle</tissue>
    </source>
</reference>
<evidence type="ECO:0000313" key="3">
    <source>
        <dbReference type="Proteomes" id="UP000283509"/>
    </source>
</evidence>
<protein>
    <submittedName>
        <fullName evidence="2">Uncharacterized protein</fullName>
    </submittedName>
</protein>
<feature type="compositionally biased region" description="Basic and acidic residues" evidence="1">
    <location>
        <begin position="67"/>
        <end position="81"/>
    </location>
</feature>
<dbReference type="Proteomes" id="UP000283509">
    <property type="component" value="Unassembled WGS sequence"/>
</dbReference>
<feature type="compositionally biased region" description="Basic and acidic residues" evidence="1">
    <location>
        <begin position="1"/>
        <end position="10"/>
    </location>
</feature>
<proteinExistence type="predicted"/>
<dbReference type="STRING" id="6689.A0A3R7N357"/>
<feature type="region of interest" description="Disordered" evidence="1">
    <location>
        <begin position="127"/>
        <end position="154"/>
    </location>
</feature>
<dbReference type="EMBL" id="QCYY01001701">
    <property type="protein sequence ID" value="ROT76013.1"/>
    <property type="molecule type" value="Genomic_DNA"/>
</dbReference>
<accession>A0A3R7N357</accession>
<dbReference type="OrthoDB" id="6415022at2759"/>
<name>A0A3R7N357_PENVA</name>
<comment type="caution">
    <text evidence="2">The sequence shown here is derived from an EMBL/GenBank/DDBJ whole genome shotgun (WGS) entry which is preliminary data.</text>
</comment>
<keyword evidence="3" id="KW-1185">Reference proteome</keyword>
<feature type="region of interest" description="Disordered" evidence="1">
    <location>
        <begin position="1"/>
        <end position="96"/>
    </location>
</feature>
<feature type="compositionally biased region" description="Low complexity" evidence="1">
    <location>
        <begin position="19"/>
        <end position="34"/>
    </location>
</feature>
<evidence type="ECO:0000313" key="2">
    <source>
        <dbReference type="EMBL" id="ROT76013.1"/>
    </source>
</evidence>
<evidence type="ECO:0000256" key="1">
    <source>
        <dbReference type="SAM" id="MobiDB-lite"/>
    </source>
</evidence>